<dbReference type="InterPro" id="IPR019786">
    <property type="entry name" value="Zinc_finger_PHD-type_CS"/>
</dbReference>
<evidence type="ECO:0000256" key="3">
    <source>
        <dbReference type="ARBA" id="ARBA00022833"/>
    </source>
</evidence>
<dbReference type="OrthoDB" id="6773891at2759"/>
<feature type="coiled-coil region" evidence="5">
    <location>
        <begin position="142"/>
        <end position="190"/>
    </location>
</feature>
<keyword evidence="9" id="KW-1185">Reference proteome</keyword>
<dbReference type="AlphaFoldDB" id="A0A9N9SGL6"/>
<reference evidence="8" key="2">
    <citation type="submission" date="2022-10" db="EMBL/GenBank/DDBJ databases">
        <authorList>
            <consortium name="ENA_rothamsted_submissions"/>
            <consortium name="culmorum"/>
            <person name="King R."/>
        </authorList>
    </citation>
    <scope>NUCLEOTIDE SEQUENCE</scope>
</reference>
<dbReference type="Proteomes" id="UP001153737">
    <property type="component" value="Chromosome 2"/>
</dbReference>
<dbReference type="Pfam" id="PF25298">
    <property type="entry name" value="Baculo_FP_2nd"/>
    <property type="match status" value="1"/>
</dbReference>
<sequence>MTKKKLVDCKGCKINITKTQSCMRCNGDCQGWFHKKCTKLNNEDYDIFCDKKSNKKWICNSCEESSSSSENEDSHDESNLEEMSGKLINNNGNKKRNSSASKIRGSGTIEKNADPSNRELMQFMTKKFSDLEESVKFNAEVMDELQASIKALTKENAVLRKEQKVFKSRLEDLEVKLNNLNYLAEKEEVEQKNKNVVVFGLMGGDTAKDDIKKILQKLDARIDEGDYNLQTLPSKETRKPVLVKLKDKTSRDRLLEVMKNKKINTLHCGISGEDKRIYINEDLPRSVRLLLNKAKSLKSHNFKYVWCKNGTVYARKDEGERFIRIKNSLQVDSIINS</sequence>
<gene>
    <name evidence="8" type="ORF">PHAECO_LOCUS6181</name>
</gene>
<evidence type="ECO:0000256" key="1">
    <source>
        <dbReference type="ARBA" id="ARBA00022723"/>
    </source>
</evidence>
<name>A0A9N9SGL6_PHACE</name>
<evidence type="ECO:0000256" key="6">
    <source>
        <dbReference type="SAM" id="MobiDB-lite"/>
    </source>
</evidence>
<dbReference type="Gene3D" id="3.30.40.10">
    <property type="entry name" value="Zinc/RING finger domain, C3HC4 (zinc finger)"/>
    <property type="match status" value="1"/>
</dbReference>
<reference evidence="8" key="1">
    <citation type="submission" date="2022-01" db="EMBL/GenBank/DDBJ databases">
        <authorList>
            <person name="King R."/>
        </authorList>
    </citation>
    <scope>NUCLEOTIDE SEQUENCE</scope>
</reference>
<dbReference type="GO" id="GO:0008270">
    <property type="term" value="F:zinc ion binding"/>
    <property type="evidence" value="ECO:0007669"/>
    <property type="project" value="UniProtKB-KW"/>
</dbReference>
<dbReference type="InterPro" id="IPR057251">
    <property type="entry name" value="FP_C"/>
</dbReference>
<dbReference type="InterPro" id="IPR013083">
    <property type="entry name" value="Znf_RING/FYVE/PHD"/>
</dbReference>
<dbReference type="PROSITE" id="PS50016">
    <property type="entry name" value="ZF_PHD_2"/>
    <property type="match status" value="1"/>
</dbReference>
<keyword evidence="1" id="KW-0479">Metal-binding</keyword>
<evidence type="ECO:0000256" key="5">
    <source>
        <dbReference type="SAM" id="Coils"/>
    </source>
</evidence>
<evidence type="ECO:0000256" key="4">
    <source>
        <dbReference type="PROSITE-ProRule" id="PRU00146"/>
    </source>
</evidence>
<dbReference type="InterPro" id="IPR019787">
    <property type="entry name" value="Znf_PHD-finger"/>
</dbReference>
<organism evidence="8 9">
    <name type="scientific">Phaedon cochleariae</name>
    <name type="common">Mustard beetle</name>
    <dbReference type="NCBI Taxonomy" id="80249"/>
    <lineage>
        <taxon>Eukaryota</taxon>
        <taxon>Metazoa</taxon>
        <taxon>Ecdysozoa</taxon>
        <taxon>Arthropoda</taxon>
        <taxon>Hexapoda</taxon>
        <taxon>Insecta</taxon>
        <taxon>Pterygota</taxon>
        <taxon>Neoptera</taxon>
        <taxon>Endopterygota</taxon>
        <taxon>Coleoptera</taxon>
        <taxon>Polyphaga</taxon>
        <taxon>Cucujiformia</taxon>
        <taxon>Chrysomeloidea</taxon>
        <taxon>Chrysomelidae</taxon>
        <taxon>Chrysomelinae</taxon>
        <taxon>Chrysomelini</taxon>
        <taxon>Phaedon</taxon>
    </lineage>
</organism>
<evidence type="ECO:0000313" key="8">
    <source>
        <dbReference type="EMBL" id="CAG9818940.1"/>
    </source>
</evidence>
<evidence type="ECO:0000313" key="9">
    <source>
        <dbReference type="Proteomes" id="UP001153737"/>
    </source>
</evidence>
<evidence type="ECO:0000259" key="7">
    <source>
        <dbReference type="PROSITE" id="PS50016"/>
    </source>
</evidence>
<keyword evidence="3" id="KW-0862">Zinc</keyword>
<accession>A0A9N9SGL6</accession>
<keyword evidence="2 4" id="KW-0863">Zinc-finger</keyword>
<evidence type="ECO:0000256" key="2">
    <source>
        <dbReference type="ARBA" id="ARBA00022771"/>
    </source>
</evidence>
<dbReference type="PROSITE" id="PS01359">
    <property type="entry name" value="ZF_PHD_1"/>
    <property type="match status" value="1"/>
</dbReference>
<feature type="region of interest" description="Disordered" evidence="6">
    <location>
        <begin position="64"/>
        <end position="116"/>
    </location>
</feature>
<dbReference type="EMBL" id="OU896708">
    <property type="protein sequence ID" value="CAG9818940.1"/>
    <property type="molecule type" value="Genomic_DNA"/>
</dbReference>
<protein>
    <recommendedName>
        <fullName evidence="7">PHD-type domain-containing protein</fullName>
    </recommendedName>
</protein>
<keyword evidence="5" id="KW-0175">Coiled coil</keyword>
<proteinExistence type="predicted"/>
<feature type="domain" description="PHD-type" evidence="7">
    <location>
        <begin position="6"/>
        <end position="65"/>
    </location>
</feature>